<dbReference type="Proteomes" id="UP000730482">
    <property type="component" value="Unassembled WGS sequence"/>
</dbReference>
<feature type="compositionally biased region" description="Gly residues" evidence="1">
    <location>
        <begin position="180"/>
        <end position="197"/>
    </location>
</feature>
<feature type="compositionally biased region" description="Polar residues" evidence="1">
    <location>
        <begin position="83"/>
        <end position="102"/>
    </location>
</feature>
<keyword evidence="3" id="KW-1185">Reference proteome</keyword>
<feature type="region of interest" description="Disordered" evidence="1">
    <location>
        <begin position="69"/>
        <end position="197"/>
    </location>
</feature>
<dbReference type="RefSeq" id="WP_212007327.1">
    <property type="nucleotide sequence ID" value="NZ_JAAFYZ010000005.1"/>
</dbReference>
<proteinExistence type="predicted"/>
<feature type="region of interest" description="Disordered" evidence="1">
    <location>
        <begin position="38"/>
        <end position="57"/>
    </location>
</feature>
<evidence type="ECO:0000313" key="2">
    <source>
        <dbReference type="EMBL" id="MBS2545662.1"/>
    </source>
</evidence>
<evidence type="ECO:0000313" key="3">
    <source>
        <dbReference type="Proteomes" id="UP000730482"/>
    </source>
</evidence>
<organism evidence="2 3">
    <name type="scientific">Catenulispora pinistramenti</name>
    <dbReference type="NCBI Taxonomy" id="2705254"/>
    <lineage>
        <taxon>Bacteria</taxon>
        <taxon>Bacillati</taxon>
        <taxon>Actinomycetota</taxon>
        <taxon>Actinomycetes</taxon>
        <taxon>Catenulisporales</taxon>
        <taxon>Catenulisporaceae</taxon>
        <taxon>Catenulispora</taxon>
    </lineage>
</organism>
<gene>
    <name evidence="2" type="ORF">KGQ19_02145</name>
</gene>
<feature type="compositionally biased region" description="Low complexity" evidence="1">
    <location>
        <begin position="145"/>
        <end position="167"/>
    </location>
</feature>
<evidence type="ECO:0000256" key="1">
    <source>
        <dbReference type="SAM" id="MobiDB-lite"/>
    </source>
</evidence>
<protein>
    <submittedName>
        <fullName evidence="2">Uncharacterized protein</fullName>
    </submittedName>
</protein>
<sequence length="221" mass="20748">MTTRHRKPGPIRKAAETLLGGAAGIGAVTAVATVMHTGGTPAAAGTTQTAPASAGAAAGAGPAVVVTGDTPVSDVADPASPDATGSVTPTDVATNPRIQYQPTHAAPTRGFEPVSTPLPTQGSTTPPPVLRSRPTDPPTSGLPSGAPTGAPTSVPTSTPTTPVSTPTSPAPPTTTPSQPGEGGGGGSGGSGGGDGGLGGLLSGVLGTLGTVTGTVLGLGRH</sequence>
<comment type="caution">
    <text evidence="2">The sequence shown here is derived from an EMBL/GenBank/DDBJ whole genome shotgun (WGS) entry which is preliminary data.</text>
</comment>
<name>A0ABS5KHZ3_9ACTN</name>
<reference evidence="2 3" key="1">
    <citation type="submission" date="2020-02" db="EMBL/GenBank/DDBJ databases">
        <title>Acidophilic actinobacteria isolated from forest soil.</title>
        <authorList>
            <person name="Golinska P."/>
        </authorList>
    </citation>
    <scope>NUCLEOTIDE SEQUENCE [LARGE SCALE GENOMIC DNA]</scope>
    <source>
        <strain evidence="2 3">NL8</strain>
    </source>
</reference>
<dbReference type="EMBL" id="JAAFYZ010000005">
    <property type="protein sequence ID" value="MBS2545662.1"/>
    <property type="molecule type" value="Genomic_DNA"/>
</dbReference>
<accession>A0ABS5KHZ3</accession>